<name>A0A917KUV0_9PROT</name>
<feature type="compositionally biased region" description="Pro residues" evidence="1">
    <location>
        <begin position="260"/>
        <end position="270"/>
    </location>
</feature>
<keyword evidence="4" id="KW-1185">Reference proteome</keyword>
<gene>
    <name evidence="3" type="ORF">GCM10011320_36540</name>
</gene>
<evidence type="ECO:0000256" key="1">
    <source>
        <dbReference type="SAM" id="MobiDB-lite"/>
    </source>
</evidence>
<reference evidence="3" key="2">
    <citation type="submission" date="2020-09" db="EMBL/GenBank/DDBJ databases">
        <authorList>
            <person name="Sun Q."/>
            <person name="Zhou Y."/>
        </authorList>
    </citation>
    <scope>NUCLEOTIDE SEQUENCE</scope>
    <source>
        <strain evidence="3">CGMCC 1.3617</strain>
    </source>
</reference>
<dbReference type="PANTHER" id="PTHR43143">
    <property type="entry name" value="METALLOPHOSPHOESTERASE, CALCINEURIN SUPERFAMILY"/>
    <property type="match status" value="1"/>
</dbReference>
<organism evidence="3 4">
    <name type="scientific">Neoroseomonas lacus</name>
    <dbReference type="NCBI Taxonomy" id="287609"/>
    <lineage>
        <taxon>Bacteria</taxon>
        <taxon>Pseudomonadati</taxon>
        <taxon>Pseudomonadota</taxon>
        <taxon>Alphaproteobacteria</taxon>
        <taxon>Acetobacterales</taxon>
        <taxon>Acetobacteraceae</taxon>
        <taxon>Neoroseomonas</taxon>
    </lineage>
</organism>
<dbReference type="AlphaFoldDB" id="A0A917KUV0"/>
<dbReference type="GO" id="GO:0016787">
    <property type="term" value="F:hydrolase activity"/>
    <property type="evidence" value="ECO:0007669"/>
    <property type="project" value="InterPro"/>
</dbReference>
<dbReference type="Gene3D" id="3.60.21.10">
    <property type="match status" value="1"/>
</dbReference>
<dbReference type="InterPro" id="IPR051918">
    <property type="entry name" value="STPP_CPPED1"/>
</dbReference>
<dbReference type="InterPro" id="IPR004843">
    <property type="entry name" value="Calcineurin-like_PHP"/>
</dbReference>
<comment type="caution">
    <text evidence="3">The sequence shown here is derived from an EMBL/GenBank/DDBJ whole genome shotgun (WGS) entry which is preliminary data.</text>
</comment>
<dbReference type="Pfam" id="PF00149">
    <property type="entry name" value="Metallophos"/>
    <property type="match status" value="1"/>
</dbReference>
<accession>A0A917KUV0</accession>
<dbReference type="EMBL" id="BMKW01000009">
    <property type="protein sequence ID" value="GGJ25884.1"/>
    <property type="molecule type" value="Genomic_DNA"/>
</dbReference>
<evidence type="ECO:0000313" key="4">
    <source>
        <dbReference type="Proteomes" id="UP000661507"/>
    </source>
</evidence>
<feature type="region of interest" description="Disordered" evidence="1">
    <location>
        <begin position="256"/>
        <end position="275"/>
    </location>
</feature>
<dbReference type="RefSeq" id="WP_188969265.1">
    <property type="nucleotide sequence ID" value="NZ_BMKW01000009.1"/>
</dbReference>
<dbReference type="InterPro" id="IPR029052">
    <property type="entry name" value="Metallo-depent_PP-like"/>
</dbReference>
<dbReference type="PANTHER" id="PTHR43143:SF6">
    <property type="entry name" value="BLL3016 PROTEIN"/>
    <property type="match status" value="1"/>
</dbReference>
<feature type="domain" description="Calcineurin-like phosphoesterase" evidence="2">
    <location>
        <begin position="48"/>
        <end position="239"/>
    </location>
</feature>
<evidence type="ECO:0000259" key="2">
    <source>
        <dbReference type="Pfam" id="PF00149"/>
    </source>
</evidence>
<sequence>MDEPTRRDTLECMLWAGTGLLWSVVGGVPRASLIGTAEAATAAAAGFTFAQVSDSHLGFATPLYNDVAGTTAEALRALGSSTQRPSLVLHTGDVTHLSKAAEFDAAQQIFGGSGLEMRYVPGEHDVIDDDGRAFLERFGRGAGPGGWSSFDAGGIHFIGLNNVVNLQAGGLGQIGAAQLAFLEADLRGRSASQPIVVFAHIPLWTIHAPWGWGTEDSEQAMRLLARFGSVTVLNGHIHQIIQKVEGHVAFHTARSTAFPQPAPGSAPSPGPIRNLPADRLRSVLGVTRVSRVEGNRPLAIIDTPLGA</sequence>
<protein>
    <submittedName>
        <fullName evidence="3">Metallophosphoesterase</fullName>
    </submittedName>
</protein>
<dbReference type="Proteomes" id="UP000661507">
    <property type="component" value="Unassembled WGS sequence"/>
</dbReference>
<proteinExistence type="predicted"/>
<reference evidence="3" key="1">
    <citation type="journal article" date="2014" name="Int. J. Syst. Evol. Microbiol.">
        <title>Complete genome sequence of Corynebacterium casei LMG S-19264T (=DSM 44701T), isolated from a smear-ripened cheese.</title>
        <authorList>
            <consortium name="US DOE Joint Genome Institute (JGI-PGF)"/>
            <person name="Walter F."/>
            <person name="Albersmeier A."/>
            <person name="Kalinowski J."/>
            <person name="Ruckert C."/>
        </authorList>
    </citation>
    <scope>NUCLEOTIDE SEQUENCE</scope>
    <source>
        <strain evidence="3">CGMCC 1.3617</strain>
    </source>
</reference>
<evidence type="ECO:0000313" key="3">
    <source>
        <dbReference type="EMBL" id="GGJ25884.1"/>
    </source>
</evidence>
<dbReference type="SUPFAM" id="SSF56300">
    <property type="entry name" value="Metallo-dependent phosphatases"/>
    <property type="match status" value="1"/>
</dbReference>